<comment type="similarity">
    <text evidence="1">Belongs to the ParD antitoxin family.</text>
</comment>
<evidence type="ECO:0000313" key="6">
    <source>
        <dbReference type="EMBL" id="PZN68760.1"/>
    </source>
</evidence>
<dbReference type="InterPro" id="IPR038296">
    <property type="entry name" value="ParD_sf"/>
</dbReference>
<comment type="function">
    <text evidence="4">Antitoxin component of a type II toxin-antitoxin (TA) system. Neutralizes the effect of toxin ParE.</text>
</comment>
<evidence type="ECO:0000256" key="2">
    <source>
        <dbReference type="ARBA" id="ARBA00017940"/>
    </source>
</evidence>
<evidence type="ECO:0000256" key="5">
    <source>
        <dbReference type="SAM" id="MobiDB-lite"/>
    </source>
</evidence>
<dbReference type="InterPro" id="IPR022789">
    <property type="entry name" value="ParD"/>
</dbReference>
<dbReference type="Proteomes" id="UP000249396">
    <property type="component" value="Unassembled WGS sequence"/>
</dbReference>
<organism evidence="6 7">
    <name type="scientific">Candidatus Methylumidiphilus alinenensis</name>
    <dbReference type="NCBI Taxonomy" id="2202197"/>
    <lineage>
        <taxon>Bacteria</taxon>
        <taxon>Pseudomonadati</taxon>
        <taxon>Pseudomonadota</taxon>
        <taxon>Gammaproteobacteria</taxon>
        <taxon>Methylococcales</taxon>
        <taxon>Candidatus Methylumidiphilus</taxon>
    </lineage>
</organism>
<evidence type="ECO:0000256" key="3">
    <source>
        <dbReference type="ARBA" id="ARBA00022649"/>
    </source>
</evidence>
<reference evidence="6 7" key="1">
    <citation type="journal article" date="2018" name="Aquat. Microb. Ecol.">
        <title>Gammaproteobacterial methanotrophs dominate.</title>
        <authorList>
            <person name="Rissanen A.J."/>
            <person name="Saarenheimo J."/>
            <person name="Tiirola M."/>
            <person name="Peura S."/>
            <person name="Aalto S.L."/>
            <person name="Karvinen A."/>
            <person name="Nykanen H."/>
        </authorList>
    </citation>
    <scope>NUCLEOTIDE SEQUENCE [LARGE SCALE GENOMIC DNA]</scope>
    <source>
        <strain evidence="6">AMbin10</strain>
    </source>
</reference>
<proteinExistence type="inferred from homology"/>
<dbReference type="Pfam" id="PF03693">
    <property type="entry name" value="ParD_antitoxin"/>
    <property type="match status" value="1"/>
</dbReference>
<protein>
    <recommendedName>
        <fullName evidence="2">Antitoxin ParD</fullName>
    </recommendedName>
</protein>
<name>A0A2W4RXZ7_9GAMM</name>
<dbReference type="Gene3D" id="6.10.10.120">
    <property type="entry name" value="Antitoxin ParD1-like"/>
    <property type="match status" value="1"/>
</dbReference>
<accession>A0A2W4RXZ7</accession>
<dbReference type="GO" id="GO:0006355">
    <property type="term" value="P:regulation of DNA-templated transcription"/>
    <property type="evidence" value="ECO:0007669"/>
    <property type="project" value="InterPro"/>
</dbReference>
<dbReference type="NCBIfam" id="TIGR02606">
    <property type="entry name" value="antidote_CC2985"/>
    <property type="match status" value="1"/>
</dbReference>
<dbReference type="PANTHER" id="PTHR36582:SF2">
    <property type="entry name" value="ANTITOXIN PARD"/>
    <property type="match status" value="1"/>
</dbReference>
<dbReference type="CDD" id="cd22231">
    <property type="entry name" value="RHH_NikR_HicB-like"/>
    <property type="match status" value="1"/>
</dbReference>
<sequence length="91" mass="10319">MTMNVNLSPQLEDMVRQKVASGLYTSASEVVREALRMMEAQDQLRAAKLEQLRQDIREGLESGESTPWDADEIKQEGRQRRAARANSNQEA</sequence>
<dbReference type="SUPFAM" id="SSF47598">
    <property type="entry name" value="Ribbon-helix-helix"/>
    <property type="match status" value="1"/>
</dbReference>
<dbReference type="PANTHER" id="PTHR36582">
    <property type="entry name" value="ANTITOXIN PARD"/>
    <property type="match status" value="1"/>
</dbReference>
<dbReference type="InterPro" id="IPR010985">
    <property type="entry name" value="Ribbon_hlx_hlx"/>
</dbReference>
<dbReference type="EMBL" id="QJPH01000596">
    <property type="protein sequence ID" value="PZN68760.1"/>
    <property type="molecule type" value="Genomic_DNA"/>
</dbReference>
<evidence type="ECO:0000256" key="4">
    <source>
        <dbReference type="ARBA" id="ARBA00037106"/>
    </source>
</evidence>
<keyword evidence="3" id="KW-1277">Toxin-antitoxin system</keyword>
<gene>
    <name evidence="6" type="ORF">DM484_30985</name>
</gene>
<comment type="caution">
    <text evidence="6">The sequence shown here is derived from an EMBL/GenBank/DDBJ whole genome shotgun (WGS) entry which is preliminary data.</text>
</comment>
<evidence type="ECO:0000256" key="1">
    <source>
        <dbReference type="ARBA" id="ARBA00008580"/>
    </source>
</evidence>
<evidence type="ECO:0000313" key="7">
    <source>
        <dbReference type="Proteomes" id="UP000249396"/>
    </source>
</evidence>
<dbReference type="AlphaFoldDB" id="A0A2W4RXZ7"/>
<feature type="region of interest" description="Disordered" evidence="5">
    <location>
        <begin position="57"/>
        <end position="91"/>
    </location>
</feature>